<proteinExistence type="predicted"/>
<organism evidence="1">
    <name type="scientific">Anguilla anguilla</name>
    <name type="common">European freshwater eel</name>
    <name type="synonym">Muraena anguilla</name>
    <dbReference type="NCBI Taxonomy" id="7936"/>
    <lineage>
        <taxon>Eukaryota</taxon>
        <taxon>Metazoa</taxon>
        <taxon>Chordata</taxon>
        <taxon>Craniata</taxon>
        <taxon>Vertebrata</taxon>
        <taxon>Euteleostomi</taxon>
        <taxon>Actinopterygii</taxon>
        <taxon>Neopterygii</taxon>
        <taxon>Teleostei</taxon>
        <taxon>Anguilliformes</taxon>
        <taxon>Anguillidae</taxon>
        <taxon>Anguilla</taxon>
    </lineage>
</organism>
<dbReference type="AlphaFoldDB" id="A0A0E9P6D0"/>
<reference evidence="1" key="1">
    <citation type="submission" date="2014-11" db="EMBL/GenBank/DDBJ databases">
        <authorList>
            <person name="Amaro Gonzalez C."/>
        </authorList>
    </citation>
    <scope>NUCLEOTIDE SEQUENCE</scope>
</reference>
<accession>A0A0E9P6D0</accession>
<dbReference type="EMBL" id="GBXM01108932">
    <property type="protein sequence ID" value="JAG99644.1"/>
    <property type="molecule type" value="Transcribed_RNA"/>
</dbReference>
<reference evidence="1" key="2">
    <citation type="journal article" date="2015" name="Fish Shellfish Immunol.">
        <title>Early steps in the European eel (Anguilla anguilla)-Vibrio vulnificus interaction in the gills: Role of the RtxA13 toxin.</title>
        <authorList>
            <person name="Callol A."/>
            <person name="Pajuelo D."/>
            <person name="Ebbesson L."/>
            <person name="Teles M."/>
            <person name="MacKenzie S."/>
            <person name="Amaro C."/>
        </authorList>
    </citation>
    <scope>NUCLEOTIDE SEQUENCE</scope>
</reference>
<sequence length="35" mass="3989">MKNYNQSGQDYAYLICGLPVNFPDKQTVQKHPSFG</sequence>
<protein>
    <submittedName>
        <fullName evidence="1">Uncharacterized protein</fullName>
    </submittedName>
</protein>
<evidence type="ECO:0000313" key="1">
    <source>
        <dbReference type="EMBL" id="JAG99644.1"/>
    </source>
</evidence>
<name>A0A0E9P6D0_ANGAN</name>